<name>A0A2P5YZJ3_9XANT</name>
<feature type="transmembrane region" description="Helical" evidence="1">
    <location>
        <begin position="174"/>
        <end position="192"/>
    </location>
</feature>
<sequence length="493" mass="51838">MTRTPTPLLPASVDPDHAALWQRLQADGFGEGDAALPAFERRVAEEASVSLALAAHLVEEYRRFCFLACVAGEEITPSPLVDQAWHAHLTDTREYWQRFCPQVLRRTLHHQPGRGDPADAARFQAQYAATLAQYRHYFGEPPAACWPAPAGTRPSVPAPRQAGARRSAPARAGVAVWGWMLGVALLFAVLWQRHGPLSPLHWPGPPFLLLFLAGIGLAWSLGARLRLAVRGLRRAVLDTPLDATELAYLAGGSERVADQQLALLLAAGAVRLHAEPHVRRQARLQPTTVAVPPALQRALAIVRAHPQLQQALAALQRDAAPLRRALVAKGLWLGHGQALCARLFGAAPLLALWTLGVMKLRIGLQLQRPVGFLVAAMVVVSVVALGFLLTPPRRSVAGDALLADREAAWRDGVAAPSLAPGSHLALPLALALALAGTSVLMTTPWADYHALRAPAANGRGGSCSTSNCGGGGGGSDGGSSCGGGGCGGCGGGD</sequence>
<accession>A0A2P5YZJ3</accession>
<dbReference type="GeneID" id="93877400"/>
<evidence type="ECO:0000313" key="2">
    <source>
        <dbReference type="EMBL" id="PPU80309.1"/>
    </source>
</evidence>
<comment type="caution">
    <text evidence="2">The sequence shown here is derived from an EMBL/GenBank/DDBJ whole genome shotgun (WGS) entry which is preliminary data.</text>
</comment>
<dbReference type="OrthoDB" id="278697at2"/>
<proteinExistence type="predicted"/>
<dbReference type="AlphaFoldDB" id="A0A2P5YZJ3"/>
<reference evidence="2 3" key="1">
    <citation type="submission" date="2016-08" db="EMBL/GenBank/DDBJ databases">
        <authorList>
            <person name="Seilhamer J.J."/>
        </authorList>
    </citation>
    <scope>NUCLEOTIDE SEQUENCE [LARGE SCALE GENOMIC DNA]</scope>
    <source>
        <strain evidence="2 3">CFBP4641</strain>
    </source>
</reference>
<dbReference type="Proteomes" id="UP000247346">
    <property type="component" value="Unassembled WGS sequence"/>
</dbReference>
<dbReference type="EMBL" id="MDEK01000021">
    <property type="protein sequence ID" value="PPU80309.1"/>
    <property type="molecule type" value="Genomic_DNA"/>
</dbReference>
<evidence type="ECO:0000256" key="1">
    <source>
        <dbReference type="SAM" id="Phobius"/>
    </source>
</evidence>
<feature type="transmembrane region" description="Helical" evidence="1">
    <location>
        <begin position="204"/>
        <end position="225"/>
    </location>
</feature>
<keyword evidence="1" id="KW-1133">Transmembrane helix</keyword>
<keyword evidence="1" id="KW-0472">Membrane</keyword>
<protein>
    <submittedName>
        <fullName evidence="2">TIGR04222 domain-containing membrane protein</fullName>
    </submittedName>
</protein>
<organism evidence="2 3">
    <name type="scientific">Xanthomonas sacchari</name>
    <dbReference type="NCBI Taxonomy" id="56458"/>
    <lineage>
        <taxon>Bacteria</taxon>
        <taxon>Pseudomonadati</taxon>
        <taxon>Pseudomonadota</taxon>
        <taxon>Gammaproteobacteria</taxon>
        <taxon>Lysobacterales</taxon>
        <taxon>Lysobacteraceae</taxon>
        <taxon>Xanthomonas</taxon>
    </lineage>
</organism>
<evidence type="ECO:0000313" key="3">
    <source>
        <dbReference type="Proteomes" id="UP000247346"/>
    </source>
</evidence>
<dbReference type="InterPro" id="IPR026467">
    <property type="entry name" value="Ser/Gly_Cys_C_dom"/>
</dbReference>
<dbReference type="RefSeq" id="WP_104609602.1">
    <property type="nucleotide sequence ID" value="NZ_CP132343.1"/>
</dbReference>
<feature type="transmembrane region" description="Helical" evidence="1">
    <location>
        <begin position="370"/>
        <end position="389"/>
    </location>
</feature>
<dbReference type="NCBIfam" id="TIGR04222">
    <property type="entry name" value="near_uncomplex"/>
    <property type="match status" value="1"/>
</dbReference>
<keyword evidence="1" id="KW-0812">Transmembrane</keyword>
<gene>
    <name evidence="2" type="ORF">XsacCFBP4641_19030</name>
</gene>
<dbReference type="STRING" id="56458.SB85_10965"/>